<gene>
    <name evidence="7" type="ORF">NEA10_19430</name>
</gene>
<keyword evidence="8" id="KW-1185">Reference proteome</keyword>
<evidence type="ECO:0000259" key="6">
    <source>
        <dbReference type="Pfam" id="PF04932"/>
    </source>
</evidence>
<evidence type="ECO:0000256" key="3">
    <source>
        <dbReference type="ARBA" id="ARBA00022989"/>
    </source>
</evidence>
<feature type="transmembrane region" description="Helical" evidence="5">
    <location>
        <begin position="360"/>
        <end position="386"/>
    </location>
</feature>
<feature type="transmembrane region" description="Helical" evidence="5">
    <location>
        <begin position="50"/>
        <end position="83"/>
    </location>
</feature>
<protein>
    <submittedName>
        <fullName evidence="7">IctB family putative bicarbonate transporter</fullName>
    </submittedName>
</protein>
<dbReference type="InterPro" id="IPR006007">
    <property type="entry name" value="Inorganic_carbon_transpt"/>
</dbReference>
<sequence>MTNIWTSLTLSQWSPQRWQSGSYGCRLLFGSLGAWKAGSWLMQWADSLGVVLLSVLFALAPFVSTTLIGVLLALCALFLLVLLLSDDSQLALTPIHIGVGLYWLVASLATAFSRVPQQAVRGWVKLTLFLVVFALAARVLRSTKLRSVLITIYLHTALVVSVYGMRQVFFGAAPLATWTDPTSASANVTRVYSYLGNPNLLAGYLIPAIALSLGAVFAWEGWPRKGLALLMLGLNSTVLFQTYSRGGWIGMAATLFVFVLLAVYGWRDRLPQAWQKWALPTVLGGTVAVVLIAITAVPPVRDRVSSLFIGRADSSNNFRINVWTSVLQMIRDHPILGIGPGNEAFNQVYPLYMRPRYTALSAYSVLLEITVETGFVGLSAFIWLLVVTVQQALIQLRRLRHQANPQAFFLIATVASLAGFMAHGLVDTVWYRPQINTLWWLCLALVASFYPSLPPRSQPSQPS</sequence>
<dbReference type="Proteomes" id="UP001056708">
    <property type="component" value="Chromosome"/>
</dbReference>
<dbReference type="Pfam" id="PF04932">
    <property type="entry name" value="Wzy_C"/>
    <property type="match status" value="1"/>
</dbReference>
<dbReference type="PANTHER" id="PTHR37422">
    <property type="entry name" value="TEICHURONIC ACID BIOSYNTHESIS PROTEIN TUAE"/>
    <property type="match status" value="1"/>
</dbReference>
<comment type="subcellular location">
    <subcellularLocation>
        <location evidence="1">Membrane</location>
        <topology evidence="1">Multi-pass membrane protein</topology>
    </subcellularLocation>
</comment>
<feature type="transmembrane region" description="Helical" evidence="5">
    <location>
        <begin position="123"/>
        <end position="140"/>
    </location>
</feature>
<proteinExistence type="predicted"/>
<dbReference type="EMBL" id="CP098611">
    <property type="protein sequence ID" value="USR90967.1"/>
    <property type="molecule type" value="Genomic_DNA"/>
</dbReference>
<evidence type="ECO:0000313" key="8">
    <source>
        <dbReference type="Proteomes" id="UP001056708"/>
    </source>
</evidence>
<accession>A0ABY5AQ52</accession>
<keyword evidence="3 5" id="KW-1133">Transmembrane helix</keyword>
<feature type="transmembrane region" description="Helical" evidence="5">
    <location>
        <begin position="437"/>
        <end position="453"/>
    </location>
</feature>
<name>A0ABY5AQ52_9CYAN</name>
<feature type="transmembrane region" description="Helical" evidence="5">
    <location>
        <begin position="90"/>
        <end position="111"/>
    </location>
</feature>
<evidence type="ECO:0000256" key="5">
    <source>
        <dbReference type="SAM" id="Phobius"/>
    </source>
</evidence>
<dbReference type="InterPro" id="IPR007016">
    <property type="entry name" value="O-antigen_ligase-rel_domated"/>
</dbReference>
<dbReference type="NCBIfam" id="TIGR00947">
    <property type="entry name" value="2A73"/>
    <property type="match status" value="1"/>
</dbReference>
<feature type="transmembrane region" description="Helical" evidence="5">
    <location>
        <begin position="249"/>
        <end position="266"/>
    </location>
</feature>
<keyword evidence="2 5" id="KW-0812">Transmembrane</keyword>
<dbReference type="RefSeq" id="WP_252662991.1">
    <property type="nucleotide sequence ID" value="NZ_CP098611.1"/>
</dbReference>
<feature type="transmembrane region" description="Helical" evidence="5">
    <location>
        <begin position="278"/>
        <end position="297"/>
    </location>
</feature>
<evidence type="ECO:0000313" key="7">
    <source>
        <dbReference type="EMBL" id="USR90967.1"/>
    </source>
</evidence>
<evidence type="ECO:0000256" key="2">
    <source>
        <dbReference type="ARBA" id="ARBA00022692"/>
    </source>
</evidence>
<feature type="transmembrane region" description="Helical" evidence="5">
    <location>
        <begin position="201"/>
        <end position="219"/>
    </location>
</feature>
<dbReference type="PANTHER" id="PTHR37422:SF22">
    <property type="entry name" value="SLR1515 PROTEIN"/>
    <property type="match status" value="1"/>
</dbReference>
<evidence type="ECO:0000256" key="1">
    <source>
        <dbReference type="ARBA" id="ARBA00004141"/>
    </source>
</evidence>
<keyword evidence="4 5" id="KW-0472">Membrane</keyword>
<feature type="domain" description="O-antigen ligase-related" evidence="6">
    <location>
        <begin position="232"/>
        <end position="382"/>
    </location>
</feature>
<feature type="transmembrane region" description="Helical" evidence="5">
    <location>
        <begin position="147"/>
        <end position="165"/>
    </location>
</feature>
<evidence type="ECO:0000256" key="4">
    <source>
        <dbReference type="ARBA" id="ARBA00023136"/>
    </source>
</evidence>
<feature type="transmembrane region" description="Helical" evidence="5">
    <location>
        <begin position="226"/>
        <end position="243"/>
    </location>
</feature>
<reference evidence="7" key="1">
    <citation type="submission" date="2022-06" db="EMBL/GenBank/DDBJ databases">
        <title>Genome sequence of Phormidium yuhuli AB48 isolated from an industrial photobioreactor environment.</title>
        <authorList>
            <person name="Qiu Y."/>
            <person name="Noonan A.J.C."/>
            <person name="Dofher K."/>
            <person name="Koch M."/>
            <person name="Kieft B."/>
            <person name="Lin X."/>
            <person name="Ziels R.M."/>
            <person name="Hallam S.J."/>
        </authorList>
    </citation>
    <scope>NUCLEOTIDE SEQUENCE</scope>
    <source>
        <strain evidence="7">AB48</strain>
    </source>
</reference>
<dbReference type="InterPro" id="IPR051533">
    <property type="entry name" value="WaaL-like"/>
</dbReference>
<feature type="transmembrane region" description="Helical" evidence="5">
    <location>
        <begin position="407"/>
        <end position="425"/>
    </location>
</feature>
<organism evidence="7 8">
    <name type="scientific">Phormidium yuhuli AB48</name>
    <dbReference type="NCBI Taxonomy" id="2940671"/>
    <lineage>
        <taxon>Bacteria</taxon>
        <taxon>Bacillati</taxon>
        <taxon>Cyanobacteriota</taxon>
        <taxon>Cyanophyceae</taxon>
        <taxon>Oscillatoriophycideae</taxon>
        <taxon>Oscillatoriales</taxon>
        <taxon>Oscillatoriaceae</taxon>
        <taxon>Phormidium</taxon>
        <taxon>Phormidium yuhuli</taxon>
    </lineage>
</organism>